<dbReference type="InterPro" id="IPR004089">
    <property type="entry name" value="MCPsignal_dom"/>
</dbReference>
<dbReference type="AlphaFoldDB" id="A0A1H0LIH6"/>
<evidence type="ECO:0000313" key="7">
    <source>
        <dbReference type="Proteomes" id="UP000198793"/>
    </source>
</evidence>
<dbReference type="InterPro" id="IPR051310">
    <property type="entry name" value="MCP_chemotaxis"/>
</dbReference>
<dbReference type="GO" id="GO:0007165">
    <property type="term" value="P:signal transduction"/>
    <property type="evidence" value="ECO:0007669"/>
    <property type="project" value="UniProtKB-KW"/>
</dbReference>
<sequence>MDRSFQERLDFLGIEPEALAALAPHRELVGRAVERALGTFYAQVEATPDVRRFFPDAKRLDAARAAQGDHWSRIAAGAIDAGYAENAQRIGRVHARIGLEPRWHLGGYALILETMIAELVPALVGRGLTSRRRTREAARIVGILVKLAVLDMDLGISTYFEALEAEKAARDAERQRLADEQARSLGDASSTMEEMTANIRQNADNAGRTEKLALEASESAALGGEAVAKSVAATRTIAERVSVVQEIARQTDLLALNAAIEAARAGSHGKGFAVVASEVRKLAERAGRAANEIEALTAETLQTSEAAGESLAALVPHIKRTTELVSEISAACREQSVGAEQINEVLQRLDQSGQMLSSSAATKPDAAARPGLARAA</sequence>
<comment type="similarity">
    <text evidence="2">Belongs to the methyl-accepting chemotaxis (MCP) protein family.</text>
</comment>
<dbReference type="PANTHER" id="PTHR43531">
    <property type="entry name" value="PROTEIN ICFG"/>
    <property type="match status" value="1"/>
</dbReference>
<dbReference type="GO" id="GO:0004888">
    <property type="term" value="F:transmembrane signaling receptor activity"/>
    <property type="evidence" value="ECO:0007669"/>
    <property type="project" value="InterPro"/>
</dbReference>
<dbReference type="GO" id="GO:0005886">
    <property type="term" value="C:plasma membrane"/>
    <property type="evidence" value="ECO:0007669"/>
    <property type="project" value="TreeGrafter"/>
</dbReference>
<dbReference type="GO" id="GO:0019825">
    <property type="term" value="F:oxygen binding"/>
    <property type="evidence" value="ECO:0007669"/>
    <property type="project" value="InterPro"/>
</dbReference>
<dbReference type="Gene3D" id="1.10.490.10">
    <property type="entry name" value="Globins"/>
    <property type="match status" value="1"/>
</dbReference>
<dbReference type="SMART" id="SM00283">
    <property type="entry name" value="MA"/>
    <property type="match status" value="1"/>
</dbReference>
<dbReference type="GO" id="GO:0006935">
    <property type="term" value="P:chemotaxis"/>
    <property type="evidence" value="ECO:0007669"/>
    <property type="project" value="UniProtKB-KW"/>
</dbReference>
<dbReference type="InterPro" id="IPR009050">
    <property type="entry name" value="Globin-like_sf"/>
</dbReference>
<name>A0A1H0LIH6_9HYPH</name>
<dbReference type="Proteomes" id="UP000198793">
    <property type="component" value="Unassembled WGS sequence"/>
</dbReference>
<dbReference type="SUPFAM" id="SSF46458">
    <property type="entry name" value="Globin-like"/>
    <property type="match status" value="1"/>
</dbReference>
<keyword evidence="3" id="KW-0807">Transducer</keyword>
<dbReference type="Gene3D" id="1.10.287.950">
    <property type="entry name" value="Methyl-accepting chemotaxis protein"/>
    <property type="match status" value="1"/>
</dbReference>
<evidence type="ECO:0000256" key="2">
    <source>
        <dbReference type="ARBA" id="ARBA00029447"/>
    </source>
</evidence>
<evidence type="ECO:0000256" key="1">
    <source>
        <dbReference type="ARBA" id="ARBA00022500"/>
    </source>
</evidence>
<evidence type="ECO:0000256" key="3">
    <source>
        <dbReference type="PROSITE-ProRule" id="PRU00284"/>
    </source>
</evidence>
<keyword evidence="7" id="KW-1185">Reference proteome</keyword>
<dbReference type="SUPFAM" id="SSF58104">
    <property type="entry name" value="Methyl-accepting chemotaxis protein (MCP) signaling domain"/>
    <property type="match status" value="1"/>
</dbReference>
<accession>A0A1H0LIH6</accession>
<keyword evidence="1" id="KW-0145">Chemotaxis</keyword>
<reference evidence="6 7" key="1">
    <citation type="submission" date="2016-10" db="EMBL/GenBank/DDBJ databases">
        <authorList>
            <person name="de Groot N.N."/>
        </authorList>
    </citation>
    <scope>NUCLEOTIDE SEQUENCE [LARGE SCALE GENOMIC DNA]</scope>
    <source>
        <strain evidence="7">L7-484,KACC 16230,DSM 25025</strain>
    </source>
</reference>
<dbReference type="CDD" id="cd01068">
    <property type="entry name" value="globin_sensor"/>
    <property type="match status" value="1"/>
</dbReference>
<protein>
    <submittedName>
        <fullName evidence="6">Methyl-accepting chemotaxis protein (MCP) signalling domain-containing protein</fullName>
    </submittedName>
</protein>
<dbReference type="STRING" id="1166073.SAMN05192530_11052"/>
<feature type="compositionally biased region" description="Low complexity" evidence="4">
    <location>
        <begin position="367"/>
        <end position="376"/>
    </location>
</feature>
<dbReference type="PANTHER" id="PTHR43531:SF11">
    <property type="entry name" value="METHYL-ACCEPTING CHEMOTAXIS PROTEIN 3"/>
    <property type="match status" value="1"/>
</dbReference>
<dbReference type="InterPro" id="IPR039379">
    <property type="entry name" value="Protoglobin_sensor_dom"/>
</dbReference>
<dbReference type="GO" id="GO:0020037">
    <property type="term" value="F:heme binding"/>
    <property type="evidence" value="ECO:0007669"/>
    <property type="project" value="InterPro"/>
</dbReference>
<dbReference type="OrthoDB" id="266313at2"/>
<dbReference type="PROSITE" id="PS50111">
    <property type="entry name" value="CHEMOTAXIS_TRANSDUC_2"/>
    <property type="match status" value="1"/>
</dbReference>
<dbReference type="InterPro" id="IPR044398">
    <property type="entry name" value="Globin-sensor_dom"/>
</dbReference>
<evidence type="ECO:0000259" key="5">
    <source>
        <dbReference type="PROSITE" id="PS50111"/>
    </source>
</evidence>
<evidence type="ECO:0000313" key="6">
    <source>
        <dbReference type="EMBL" id="SDO68037.1"/>
    </source>
</evidence>
<dbReference type="Pfam" id="PF11563">
    <property type="entry name" value="Protoglobin"/>
    <property type="match status" value="1"/>
</dbReference>
<proteinExistence type="inferred from homology"/>
<gene>
    <name evidence="6" type="ORF">SAMN05192530_11052</name>
</gene>
<dbReference type="PRINTS" id="PR00260">
    <property type="entry name" value="CHEMTRNSDUCR"/>
</dbReference>
<organism evidence="6 7">
    <name type="scientific">Aureimonas jatrophae</name>
    <dbReference type="NCBI Taxonomy" id="1166073"/>
    <lineage>
        <taxon>Bacteria</taxon>
        <taxon>Pseudomonadati</taxon>
        <taxon>Pseudomonadota</taxon>
        <taxon>Alphaproteobacteria</taxon>
        <taxon>Hyphomicrobiales</taxon>
        <taxon>Aurantimonadaceae</taxon>
        <taxon>Aureimonas</taxon>
    </lineage>
</organism>
<dbReference type="Pfam" id="PF00015">
    <property type="entry name" value="MCPsignal"/>
    <property type="match status" value="1"/>
</dbReference>
<feature type="region of interest" description="Disordered" evidence="4">
    <location>
        <begin position="353"/>
        <end position="376"/>
    </location>
</feature>
<evidence type="ECO:0000256" key="4">
    <source>
        <dbReference type="SAM" id="MobiDB-lite"/>
    </source>
</evidence>
<dbReference type="RefSeq" id="WP_090676177.1">
    <property type="nucleotide sequence ID" value="NZ_FNIT01000010.1"/>
</dbReference>
<dbReference type="EMBL" id="FNIT01000010">
    <property type="protein sequence ID" value="SDO68037.1"/>
    <property type="molecule type" value="Genomic_DNA"/>
</dbReference>
<dbReference type="InterPro" id="IPR004090">
    <property type="entry name" value="Chemotax_Me-accpt_rcpt"/>
</dbReference>
<dbReference type="InterPro" id="IPR012292">
    <property type="entry name" value="Globin/Proto"/>
</dbReference>
<feature type="domain" description="Methyl-accepting transducer" evidence="5">
    <location>
        <begin position="178"/>
        <end position="376"/>
    </location>
</feature>